<evidence type="ECO:0000313" key="2">
    <source>
        <dbReference type="Proteomes" id="UP000186868"/>
    </source>
</evidence>
<protein>
    <recommendedName>
        <fullName evidence="3">Cupin</fullName>
    </recommendedName>
</protein>
<gene>
    <name evidence="1" type="ORF">NIES593_04880</name>
</gene>
<evidence type="ECO:0008006" key="3">
    <source>
        <dbReference type="Google" id="ProtNLM"/>
    </source>
</evidence>
<dbReference type="OrthoDB" id="950196at2"/>
<dbReference type="AlphaFoldDB" id="A0A1U7HQ45"/>
<dbReference type="EMBL" id="MRCB01000003">
    <property type="protein sequence ID" value="OKH25668.1"/>
    <property type="molecule type" value="Genomic_DNA"/>
</dbReference>
<sequence length="165" mass="20052">MLLKLLEKLGRMRIIYDRDNVQPYMYRYYLLFKDKLTDEEKARDLPFNIMLHKICLSDPDELHDHPWWYATLILKGGYWEIKPEGKFWRGVGHFRISSPQSLHRLEIPEGSDGAWTLFFRGFKVRDWGFIKNGQWIFHRDYLERRKLAKQETAQSLNEQKEFKQV</sequence>
<dbReference type="Proteomes" id="UP000186868">
    <property type="component" value="Unassembled WGS sequence"/>
</dbReference>
<dbReference type="STRING" id="1921803.NIES593_04880"/>
<evidence type="ECO:0000313" key="1">
    <source>
        <dbReference type="EMBL" id="OKH25668.1"/>
    </source>
</evidence>
<proteinExistence type="predicted"/>
<name>A0A1U7HQ45_9CYAN</name>
<keyword evidence="2" id="KW-1185">Reference proteome</keyword>
<organism evidence="1 2">
    <name type="scientific">Hydrococcus rivularis NIES-593</name>
    <dbReference type="NCBI Taxonomy" id="1921803"/>
    <lineage>
        <taxon>Bacteria</taxon>
        <taxon>Bacillati</taxon>
        <taxon>Cyanobacteriota</taxon>
        <taxon>Cyanophyceae</taxon>
        <taxon>Pleurocapsales</taxon>
        <taxon>Hydrococcaceae</taxon>
        <taxon>Hydrococcus</taxon>
    </lineage>
</organism>
<dbReference type="RefSeq" id="WP_073598508.1">
    <property type="nucleotide sequence ID" value="NZ_MRCB01000003.1"/>
</dbReference>
<reference evidence="1 2" key="1">
    <citation type="submission" date="2016-11" db="EMBL/GenBank/DDBJ databases">
        <title>Draft Genome Sequences of Nine Cyanobacterial Strains from Diverse Habitats.</title>
        <authorList>
            <person name="Zhu T."/>
            <person name="Hou S."/>
            <person name="Lu X."/>
            <person name="Hess W.R."/>
        </authorList>
    </citation>
    <scope>NUCLEOTIDE SEQUENCE [LARGE SCALE GENOMIC DNA]</scope>
    <source>
        <strain evidence="1 2">NIES-593</strain>
    </source>
</reference>
<accession>A0A1U7HQ45</accession>
<comment type="caution">
    <text evidence="1">The sequence shown here is derived from an EMBL/GenBank/DDBJ whole genome shotgun (WGS) entry which is preliminary data.</text>
</comment>